<organism evidence="1">
    <name type="scientific">Rhizophora mucronata</name>
    <name type="common">Asiatic mangrove</name>
    <dbReference type="NCBI Taxonomy" id="61149"/>
    <lineage>
        <taxon>Eukaryota</taxon>
        <taxon>Viridiplantae</taxon>
        <taxon>Streptophyta</taxon>
        <taxon>Embryophyta</taxon>
        <taxon>Tracheophyta</taxon>
        <taxon>Spermatophyta</taxon>
        <taxon>Magnoliopsida</taxon>
        <taxon>eudicotyledons</taxon>
        <taxon>Gunneridae</taxon>
        <taxon>Pentapetalae</taxon>
        <taxon>rosids</taxon>
        <taxon>fabids</taxon>
        <taxon>Malpighiales</taxon>
        <taxon>Rhizophoraceae</taxon>
        <taxon>Rhizophora</taxon>
    </lineage>
</organism>
<reference evidence="1" key="1">
    <citation type="submission" date="2018-02" db="EMBL/GenBank/DDBJ databases">
        <title>Rhizophora mucronata_Transcriptome.</title>
        <authorList>
            <person name="Meera S.P."/>
            <person name="Sreeshan A."/>
            <person name="Augustine A."/>
        </authorList>
    </citation>
    <scope>NUCLEOTIDE SEQUENCE</scope>
    <source>
        <tissue evidence="1">Leaf</tissue>
    </source>
</reference>
<accession>A0A2P2PBY9</accession>
<protein>
    <submittedName>
        <fullName evidence="1">Uncharacterized protein</fullName>
    </submittedName>
</protein>
<dbReference type="AlphaFoldDB" id="A0A2P2PBY9"/>
<sequence length="45" mass="5062">MHDCGFNQPCVELKIVKGLSLLYLQAILVELLVRGREVLVILVLL</sequence>
<name>A0A2P2PBY9_RHIMU</name>
<evidence type="ECO:0000313" key="1">
    <source>
        <dbReference type="EMBL" id="MBX52270.1"/>
    </source>
</evidence>
<dbReference type="EMBL" id="GGEC01071786">
    <property type="protein sequence ID" value="MBX52270.1"/>
    <property type="molecule type" value="Transcribed_RNA"/>
</dbReference>
<proteinExistence type="predicted"/>